<organism evidence="2 3">
    <name type="scientific">Cyanidioschyzon merolae (strain NIES-3377 / 10D)</name>
    <name type="common">Unicellular red alga</name>
    <dbReference type="NCBI Taxonomy" id="280699"/>
    <lineage>
        <taxon>Eukaryota</taxon>
        <taxon>Rhodophyta</taxon>
        <taxon>Bangiophyceae</taxon>
        <taxon>Cyanidiales</taxon>
        <taxon>Cyanidiaceae</taxon>
        <taxon>Cyanidioschyzon</taxon>
    </lineage>
</organism>
<protein>
    <submittedName>
        <fullName evidence="2">Uncharacterized protein</fullName>
    </submittedName>
</protein>
<dbReference type="RefSeq" id="XP_005537153.1">
    <property type="nucleotide sequence ID" value="XM_005537096.1"/>
</dbReference>
<dbReference type="KEGG" id="cme:CYME_CMM290C"/>
<dbReference type="EMBL" id="AP006495">
    <property type="protein sequence ID" value="BAM81117.1"/>
    <property type="molecule type" value="Genomic_DNA"/>
</dbReference>
<accession>M1VE06</accession>
<reference evidence="2 3" key="2">
    <citation type="journal article" date="2007" name="BMC Biol.">
        <title>A 100%-complete sequence reveals unusually simple genomic features in the hot-spring red alga Cyanidioschyzon merolae.</title>
        <authorList>
            <person name="Nozaki H."/>
            <person name="Takano H."/>
            <person name="Misumi O."/>
            <person name="Terasawa K."/>
            <person name="Matsuzaki M."/>
            <person name="Maruyama S."/>
            <person name="Nishida K."/>
            <person name="Yagisawa F."/>
            <person name="Yoshida Y."/>
            <person name="Fujiwara T."/>
            <person name="Takio S."/>
            <person name="Tamura K."/>
            <person name="Chung S.J."/>
            <person name="Nakamura S."/>
            <person name="Kuroiwa H."/>
            <person name="Tanaka K."/>
            <person name="Sato N."/>
            <person name="Kuroiwa T."/>
        </authorList>
    </citation>
    <scope>NUCLEOTIDE SEQUENCE [LARGE SCALE GENOMIC DNA]</scope>
    <source>
        <strain evidence="2 3">10D</strain>
    </source>
</reference>
<feature type="region of interest" description="Disordered" evidence="1">
    <location>
        <begin position="1"/>
        <end position="23"/>
    </location>
</feature>
<dbReference type="Proteomes" id="UP000007014">
    <property type="component" value="Chromosome 13"/>
</dbReference>
<proteinExistence type="predicted"/>
<name>M1VE06_CYAM1</name>
<feature type="compositionally biased region" description="Basic residues" evidence="1">
    <location>
        <begin position="1"/>
        <end position="15"/>
    </location>
</feature>
<sequence length="174" mass="19399">MPRPGSKRTHGRHLTAKQESLSHDYEPVQVQAQLEERYRELDAYEAAESTSHGLLASAVATCTLSDDSDDVAEQQEFRLTEDEVVEQGLEEPSVQNFDYWWWLAGLLPLLAEAGHQPQTPGNVNFRHLGERACHVLSTLAADEEIENCTLSRILAQRTARGAEESSSLDAWLGI</sequence>
<dbReference type="GeneID" id="16994925"/>
<dbReference type="AlphaFoldDB" id="M1VE06"/>
<reference evidence="2 3" key="1">
    <citation type="journal article" date="2004" name="Nature">
        <title>Genome sequence of the ultrasmall unicellular red alga Cyanidioschyzon merolae 10D.</title>
        <authorList>
            <person name="Matsuzaki M."/>
            <person name="Misumi O."/>
            <person name="Shin-i T."/>
            <person name="Maruyama S."/>
            <person name="Takahara M."/>
            <person name="Miyagishima S."/>
            <person name="Mori T."/>
            <person name="Nishida K."/>
            <person name="Yagisawa F."/>
            <person name="Nishida K."/>
            <person name="Yoshida Y."/>
            <person name="Nishimura Y."/>
            <person name="Nakao S."/>
            <person name="Kobayashi T."/>
            <person name="Momoyama Y."/>
            <person name="Higashiyama T."/>
            <person name="Minoda A."/>
            <person name="Sano M."/>
            <person name="Nomoto H."/>
            <person name="Oishi K."/>
            <person name="Hayashi H."/>
            <person name="Ohta F."/>
            <person name="Nishizaka S."/>
            <person name="Haga S."/>
            <person name="Miura S."/>
            <person name="Morishita T."/>
            <person name="Kabeya Y."/>
            <person name="Terasawa K."/>
            <person name="Suzuki Y."/>
            <person name="Ishii Y."/>
            <person name="Asakawa S."/>
            <person name="Takano H."/>
            <person name="Ohta N."/>
            <person name="Kuroiwa H."/>
            <person name="Tanaka K."/>
            <person name="Shimizu N."/>
            <person name="Sugano S."/>
            <person name="Sato N."/>
            <person name="Nozaki H."/>
            <person name="Ogasawara N."/>
            <person name="Kohara Y."/>
            <person name="Kuroiwa T."/>
        </authorList>
    </citation>
    <scope>NUCLEOTIDE SEQUENCE [LARGE SCALE GENOMIC DNA]</scope>
    <source>
        <strain evidence="2 3">10D</strain>
    </source>
</reference>
<dbReference type="HOGENOM" id="CLU_1542254_0_0_1"/>
<evidence type="ECO:0000313" key="2">
    <source>
        <dbReference type="EMBL" id="BAM81117.1"/>
    </source>
</evidence>
<gene>
    <name evidence="2" type="ORF">CYME_CMM290C</name>
</gene>
<evidence type="ECO:0000313" key="3">
    <source>
        <dbReference type="Proteomes" id="UP000007014"/>
    </source>
</evidence>
<keyword evidence="3" id="KW-1185">Reference proteome</keyword>
<evidence type="ECO:0000256" key="1">
    <source>
        <dbReference type="SAM" id="MobiDB-lite"/>
    </source>
</evidence>
<dbReference type="Gramene" id="CMM290CT">
    <property type="protein sequence ID" value="CMM290CT"/>
    <property type="gene ID" value="CMM290C"/>
</dbReference>